<comment type="caution">
    <text evidence="4">The sequence shown here is derived from an EMBL/GenBank/DDBJ whole genome shotgun (WGS) entry which is preliminary data.</text>
</comment>
<feature type="active site" description="Proton donor/acceptor" evidence="2">
    <location>
        <position position="63"/>
    </location>
</feature>
<reference evidence="5" key="1">
    <citation type="journal article" date="2019" name="Int. J. Syst. Evol. Microbiol.">
        <title>The Global Catalogue of Microorganisms (GCM) 10K type strain sequencing project: providing services to taxonomists for standard genome sequencing and annotation.</title>
        <authorList>
            <consortium name="The Broad Institute Genomics Platform"/>
            <consortium name="The Broad Institute Genome Sequencing Center for Infectious Disease"/>
            <person name="Wu L."/>
            <person name="Ma J."/>
        </authorList>
    </citation>
    <scope>NUCLEOTIDE SEQUENCE [LARGE SCALE GENOMIC DNA]</scope>
    <source>
        <strain evidence="5">CGMCC 1.8859</strain>
    </source>
</reference>
<gene>
    <name evidence="2 4" type="primary">mgsA</name>
    <name evidence="4" type="ORF">GCM10010970_01560</name>
</gene>
<keyword evidence="2" id="KW-0456">Lyase</keyword>
<dbReference type="PANTHER" id="PTHR30492:SF0">
    <property type="entry name" value="METHYLGLYOXAL SYNTHASE"/>
    <property type="match status" value="1"/>
</dbReference>
<comment type="similarity">
    <text evidence="1 2">Belongs to the methylglyoxal synthase family.</text>
</comment>
<dbReference type="SUPFAM" id="SSF52335">
    <property type="entry name" value="Methylglyoxal synthase-like"/>
    <property type="match status" value="1"/>
</dbReference>
<feature type="domain" description="MGS-like" evidence="3">
    <location>
        <begin position="1"/>
        <end position="146"/>
    </location>
</feature>
<dbReference type="PANTHER" id="PTHR30492">
    <property type="entry name" value="METHYLGLYOXAL SYNTHASE"/>
    <property type="match status" value="1"/>
</dbReference>
<dbReference type="PROSITE" id="PS51855">
    <property type="entry name" value="MGS"/>
    <property type="match status" value="1"/>
</dbReference>
<dbReference type="InterPro" id="IPR018148">
    <property type="entry name" value="Methylglyoxal_synth_AS"/>
</dbReference>
<dbReference type="Proteomes" id="UP000637267">
    <property type="component" value="Unassembled WGS sequence"/>
</dbReference>
<dbReference type="EC" id="4.2.3.3" evidence="2"/>
<dbReference type="InterPro" id="IPR004363">
    <property type="entry name" value="Methylgl_synth"/>
</dbReference>
<dbReference type="CDD" id="cd01422">
    <property type="entry name" value="MGS"/>
    <property type="match status" value="1"/>
</dbReference>
<dbReference type="InterPro" id="IPR036914">
    <property type="entry name" value="MGS-like_dom_sf"/>
</dbReference>
<comment type="catalytic activity">
    <reaction evidence="2">
        <text>dihydroxyacetone phosphate = methylglyoxal + phosphate</text>
        <dbReference type="Rhea" id="RHEA:17937"/>
        <dbReference type="ChEBI" id="CHEBI:17158"/>
        <dbReference type="ChEBI" id="CHEBI:43474"/>
        <dbReference type="ChEBI" id="CHEBI:57642"/>
        <dbReference type="EC" id="4.2.3.3"/>
    </reaction>
</comment>
<name>A0ABQ2P433_9NEIS</name>
<dbReference type="EMBL" id="BMLX01000001">
    <property type="protein sequence ID" value="GGP17790.1"/>
    <property type="molecule type" value="Genomic_DNA"/>
</dbReference>
<dbReference type="InterPro" id="IPR011607">
    <property type="entry name" value="MGS-like_dom"/>
</dbReference>
<dbReference type="NCBIfam" id="NF003559">
    <property type="entry name" value="PRK05234.1"/>
    <property type="match status" value="1"/>
</dbReference>
<comment type="function">
    <text evidence="2">Catalyzes the formation of methylglyoxal from dihydroxyacetone phosphate.</text>
</comment>
<feature type="binding site" evidence="2">
    <location>
        <position position="11"/>
    </location>
    <ligand>
        <name>substrate</name>
    </ligand>
</feature>
<sequence length="146" mass="16262">MTRLRIALIAHDSRKDAMVDWAFYNRETLADCTLWATSTTGTRVQKQVGLSVNMLRSGPLGGDAQIGAMIATSELDVVFFFWDQLTPQPHDVDIRTLLRLAVLYDVPIACNRRSADLLISSPLFNNLNYHHGPRSGHAEERPVGNA</sequence>
<dbReference type="PROSITE" id="PS01335">
    <property type="entry name" value="METHYLGLYOXAL_SYNTH"/>
    <property type="match status" value="1"/>
</dbReference>
<dbReference type="RefSeq" id="WP_188701336.1">
    <property type="nucleotide sequence ID" value="NZ_BMLX01000001.1"/>
</dbReference>
<dbReference type="SMART" id="SM00851">
    <property type="entry name" value="MGS"/>
    <property type="match status" value="1"/>
</dbReference>
<evidence type="ECO:0000313" key="4">
    <source>
        <dbReference type="EMBL" id="GGP17790.1"/>
    </source>
</evidence>
<dbReference type="Gene3D" id="3.40.50.1380">
    <property type="entry name" value="Methylglyoxal synthase-like domain"/>
    <property type="match status" value="1"/>
</dbReference>
<dbReference type="PIRSF" id="PIRSF006614">
    <property type="entry name" value="Methylglyox_syn"/>
    <property type="match status" value="1"/>
</dbReference>
<proteinExistence type="inferred from homology"/>
<protein>
    <recommendedName>
        <fullName evidence="2">Methylglyoxal synthase</fullName>
        <shortName evidence="2">MGS</shortName>
        <ecNumber evidence="2">4.2.3.3</ecNumber>
    </recommendedName>
</protein>
<feature type="binding site" evidence="2">
    <location>
        <begin position="57"/>
        <end position="58"/>
    </location>
    <ligand>
        <name>substrate</name>
    </ligand>
</feature>
<accession>A0ABQ2P433</accession>
<dbReference type="Pfam" id="PF02142">
    <property type="entry name" value="MGS"/>
    <property type="match status" value="1"/>
</dbReference>
<evidence type="ECO:0000256" key="1">
    <source>
        <dbReference type="ARBA" id="ARBA00006287"/>
    </source>
</evidence>
<dbReference type="HAMAP" id="MF_00549">
    <property type="entry name" value="Methylglyoxal_synth"/>
    <property type="match status" value="1"/>
</dbReference>
<keyword evidence="5" id="KW-1185">Reference proteome</keyword>
<evidence type="ECO:0000259" key="3">
    <source>
        <dbReference type="PROSITE" id="PS51855"/>
    </source>
</evidence>
<dbReference type="NCBIfam" id="TIGR00160">
    <property type="entry name" value="MGSA"/>
    <property type="match status" value="1"/>
</dbReference>
<evidence type="ECO:0000256" key="2">
    <source>
        <dbReference type="HAMAP-Rule" id="MF_00549"/>
    </source>
</evidence>
<evidence type="ECO:0000313" key="5">
    <source>
        <dbReference type="Proteomes" id="UP000637267"/>
    </source>
</evidence>
<comment type="caution">
    <text evidence="2">Lacks conserved residue(s) required for the propagation of feature annotation.</text>
</comment>
<feature type="binding site" evidence="2">
    <location>
        <position position="90"/>
    </location>
    <ligand>
        <name>substrate</name>
    </ligand>
</feature>
<feature type="binding site" evidence="2">
    <location>
        <position position="15"/>
    </location>
    <ligand>
        <name>substrate</name>
    </ligand>
</feature>
<organism evidence="4 5">
    <name type="scientific">Silvimonas iriomotensis</name>
    <dbReference type="NCBI Taxonomy" id="449662"/>
    <lineage>
        <taxon>Bacteria</taxon>
        <taxon>Pseudomonadati</taxon>
        <taxon>Pseudomonadota</taxon>
        <taxon>Betaproteobacteria</taxon>
        <taxon>Neisseriales</taxon>
        <taxon>Chitinibacteraceae</taxon>
        <taxon>Silvimonas</taxon>
    </lineage>
</organism>